<comment type="subcellular location">
    <subcellularLocation>
        <location evidence="1">Nucleus</location>
    </subcellularLocation>
</comment>
<keyword evidence="2" id="KW-0479">Metal-binding</keyword>
<dbReference type="Proteomes" id="UP001157974">
    <property type="component" value="Unassembled WGS sequence"/>
</dbReference>
<dbReference type="AlphaFoldDB" id="A0AAV8UZU6"/>
<dbReference type="Pfam" id="PF00096">
    <property type="entry name" value="zf-C2H2"/>
    <property type="match status" value="3"/>
</dbReference>
<evidence type="ECO:0000256" key="5">
    <source>
        <dbReference type="ARBA" id="ARBA00022833"/>
    </source>
</evidence>
<keyword evidence="6" id="KW-0539">Nucleus</keyword>
<protein>
    <recommendedName>
        <fullName evidence="8">C2H2-type domain-containing protein</fullName>
    </recommendedName>
</protein>
<dbReference type="PANTHER" id="PTHR16515:SF49">
    <property type="entry name" value="GASTRULA ZINC FINGER PROTEIN XLCGF49.1-LIKE-RELATED"/>
    <property type="match status" value="1"/>
</dbReference>
<dbReference type="EMBL" id="JAMWBK010000002">
    <property type="protein sequence ID" value="KAJ8908163.1"/>
    <property type="molecule type" value="Genomic_DNA"/>
</dbReference>
<gene>
    <name evidence="9" type="ORF">NDN08_008257</name>
</gene>
<dbReference type="PROSITE" id="PS50157">
    <property type="entry name" value="ZINC_FINGER_C2H2_2"/>
    <property type="match status" value="4"/>
</dbReference>
<dbReference type="PANTHER" id="PTHR16515">
    <property type="entry name" value="PR DOMAIN ZINC FINGER PROTEIN"/>
    <property type="match status" value="1"/>
</dbReference>
<feature type="domain" description="C2H2-type" evidence="8">
    <location>
        <begin position="353"/>
        <end position="381"/>
    </location>
</feature>
<dbReference type="GO" id="GO:0010468">
    <property type="term" value="P:regulation of gene expression"/>
    <property type="evidence" value="ECO:0007669"/>
    <property type="project" value="TreeGrafter"/>
</dbReference>
<feature type="domain" description="C2H2-type" evidence="8">
    <location>
        <begin position="440"/>
        <end position="465"/>
    </location>
</feature>
<keyword evidence="5" id="KW-0862">Zinc</keyword>
<feature type="domain" description="C2H2-type" evidence="8">
    <location>
        <begin position="382"/>
        <end position="410"/>
    </location>
</feature>
<evidence type="ECO:0000256" key="7">
    <source>
        <dbReference type="PROSITE-ProRule" id="PRU00042"/>
    </source>
</evidence>
<dbReference type="SMART" id="SM00355">
    <property type="entry name" value="ZnF_C2H2"/>
    <property type="match status" value="4"/>
</dbReference>
<dbReference type="PROSITE" id="PS00028">
    <property type="entry name" value="ZINC_FINGER_C2H2_1"/>
    <property type="match status" value="4"/>
</dbReference>
<dbReference type="InterPro" id="IPR050331">
    <property type="entry name" value="Zinc_finger"/>
</dbReference>
<keyword evidence="10" id="KW-1185">Reference proteome</keyword>
<feature type="domain" description="C2H2-type" evidence="8">
    <location>
        <begin position="411"/>
        <end position="439"/>
    </location>
</feature>
<sequence>MATYARKLETEHIPAQATPVAGTPLSIVPEERMRKWLLFEWNSSAPLIFSESVMLQSQDIDGVAMGDMLNTATKNWKGANLYCPQESYDGVVYGTVLGNFDPHEIGCAENVRFCIDCRGSEMNVYIGGVETVSEAASLTRLTVTSEGDLITSNAVFNLRRPSETISAADIFEKKMCDFCFARGLQICECPPSFKSRLSLDIAEEFAKVKIQSIESGDNPYDLTFWTEELAAFSSHVFSGRFSISRVIKSGMASGRRTSMSQFGKDYSFVVEGESLERAREALAFEYYSKTNYRQLALPDYEIGLNEDQLFFLNDDSGKDFFIEQISDNDESKTEPNLLNTEEVSSDFRGSSSDQCPICGAAFRRKYEMQRHYRTVHLGERKFACEYCGNKFIHKSHLRVHISSVHEGIAEEKCQQCGKGFATKAKLNRHVLAVHEKQRIHGCEECGKKFFQRSDLKKHRTIHSTA</sequence>
<evidence type="ECO:0000256" key="3">
    <source>
        <dbReference type="ARBA" id="ARBA00022737"/>
    </source>
</evidence>
<proteinExistence type="predicted"/>
<name>A0AAV8UZU6_9RHOD</name>
<accession>A0AAV8UZU6</accession>
<evidence type="ECO:0000256" key="2">
    <source>
        <dbReference type="ARBA" id="ARBA00022723"/>
    </source>
</evidence>
<dbReference type="GO" id="GO:0005634">
    <property type="term" value="C:nucleus"/>
    <property type="evidence" value="ECO:0007669"/>
    <property type="project" value="UniProtKB-SubCell"/>
</dbReference>
<reference evidence="9 10" key="1">
    <citation type="journal article" date="2023" name="Nat. Commun.">
        <title>Origin of minicircular mitochondrial genomes in red algae.</title>
        <authorList>
            <person name="Lee Y."/>
            <person name="Cho C.H."/>
            <person name="Lee Y.M."/>
            <person name="Park S.I."/>
            <person name="Yang J.H."/>
            <person name="West J.A."/>
            <person name="Bhattacharya D."/>
            <person name="Yoon H.S."/>
        </authorList>
    </citation>
    <scope>NUCLEOTIDE SEQUENCE [LARGE SCALE GENOMIC DNA]</scope>
    <source>
        <strain evidence="9 10">CCMP1338</strain>
        <tissue evidence="9">Whole cell</tissue>
    </source>
</reference>
<keyword evidence="4 7" id="KW-0863">Zinc-finger</keyword>
<evidence type="ECO:0000256" key="1">
    <source>
        <dbReference type="ARBA" id="ARBA00004123"/>
    </source>
</evidence>
<dbReference type="Pfam" id="PF13894">
    <property type="entry name" value="zf-C2H2_4"/>
    <property type="match status" value="1"/>
</dbReference>
<evidence type="ECO:0000313" key="10">
    <source>
        <dbReference type="Proteomes" id="UP001157974"/>
    </source>
</evidence>
<evidence type="ECO:0000259" key="8">
    <source>
        <dbReference type="PROSITE" id="PS50157"/>
    </source>
</evidence>
<evidence type="ECO:0000256" key="6">
    <source>
        <dbReference type="ARBA" id="ARBA00023242"/>
    </source>
</evidence>
<evidence type="ECO:0000313" key="9">
    <source>
        <dbReference type="EMBL" id="KAJ8908163.1"/>
    </source>
</evidence>
<comment type="caution">
    <text evidence="9">The sequence shown here is derived from an EMBL/GenBank/DDBJ whole genome shotgun (WGS) entry which is preliminary data.</text>
</comment>
<keyword evidence="3" id="KW-0677">Repeat</keyword>
<dbReference type="Gene3D" id="3.30.160.60">
    <property type="entry name" value="Classic Zinc Finger"/>
    <property type="match status" value="4"/>
</dbReference>
<organism evidence="9 10">
    <name type="scientific">Rhodosorus marinus</name>
    <dbReference type="NCBI Taxonomy" id="101924"/>
    <lineage>
        <taxon>Eukaryota</taxon>
        <taxon>Rhodophyta</taxon>
        <taxon>Stylonematophyceae</taxon>
        <taxon>Stylonematales</taxon>
        <taxon>Stylonemataceae</taxon>
        <taxon>Rhodosorus</taxon>
    </lineage>
</organism>
<dbReference type="SUPFAM" id="SSF57667">
    <property type="entry name" value="beta-beta-alpha zinc fingers"/>
    <property type="match status" value="2"/>
</dbReference>
<dbReference type="FunFam" id="3.30.160.60:FF:000100">
    <property type="entry name" value="Zinc finger 45-like"/>
    <property type="match status" value="1"/>
</dbReference>
<dbReference type="InterPro" id="IPR036236">
    <property type="entry name" value="Znf_C2H2_sf"/>
</dbReference>
<dbReference type="InterPro" id="IPR013087">
    <property type="entry name" value="Znf_C2H2_type"/>
</dbReference>
<dbReference type="FunFam" id="3.30.160.60:FF:000446">
    <property type="entry name" value="Zinc finger protein"/>
    <property type="match status" value="1"/>
</dbReference>
<dbReference type="GO" id="GO:0008270">
    <property type="term" value="F:zinc ion binding"/>
    <property type="evidence" value="ECO:0007669"/>
    <property type="project" value="UniProtKB-KW"/>
</dbReference>
<evidence type="ECO:0000256" key="4">
    <source>
        <dbReference type="ARBA" id="ARBA00022771"/>
    </source>
</evidence>